<dbReference type="Pfam" id="PF00753">
    <property type="entry name" value="Lactamase_B"/>
    <property type="match status" value="1"/>
</dbReference>
<organism evidence="2">
    <name type="scientific">hydrocarbon metagenome</name>
    <dbReference type="NCBI Taxonomy" id="938273"/>
    <lineage>
        <taxon>unclassified sequences</taxon>
        <taxon>metagenomes</taxon>
        <taxon>ecological metagenomes</taxon>
    </lineage>
</organism>
<dbReference type="EMBL" id="LNQE01001030">
    <property type="protein sequence ID" value="KUG21706.1"/>
    <property type="molecule type" value="Genomic_DNA"/>
</dbReference>
<dbReference type="AlphaFoldDB" id="A0A0W8FLA2"/>
<dbReference type="InterPro" id="IPR050662">
    <property type="entry name" value="Sec-metab_biosynth-thioest"/>
</dbReference>
<comment type="caution">
    <text evidence="2">The sequence shown here is derived from an EMBL/GenBank/DDBJ whole genome shotgun (WGS) entry which is preliminary data.</text>
</comment>
<protein>
    <submittedName>
        <fullName evidence="2">Metallo-beta-lactamase family protein</fullName>
    </submittedName>
</protein>
<dbReference type="SUPFAM" id="SSF56281">
    <property type="entry name" value="Metallo-hydrolase/oxidoreductase"/>
    <property type="match status" value="1"/>
</dbReference>
<dbReference type="SMART" id="SM00849">
    <property type="entry name" value="Lactamase_B"/>
    <property type="match status" value="1"/>
</dbReference>
<evidence type="ECO:0000259" key="1">
    <source>
        <dbReference type="SMART" id="SM00849"/>
    </source>
</evidence>
<reference evidence="2" key="1">
    <citation type="journal article" date="2015" name="Proc. Natl. Acad. Sci. U.S.A.">
        <title>Networks of energetic and metabolic interactions define dynamics in microbial communities.</title>
        <authorList>
            <person name="Embree M."/>
            <person name="Liu J.K."/>
            <person name="Al-Bassam M.M."/>
            <person name="Zengler K."/>
        </authorList>
    </citation>
    <scope>NUCLEOTIDE SEQUENCE</scope>
</reference>
<dbReference type="InterPro" id="IPR036866">
    <property type="entry name" value="RibonucZ/Hydroxyglut_hydro"/>
</dbReference>
<accession>A0A0W8FLA2</accession>
<feature type="domain" description="Metallo-beta-lactamase" evidence="1">
    <location>
        <begin position="26"/>
        <end position="197"/>
    </location>
</feature>
<sequence>MKLCKTHHFGDVTGYELGYGYVGKPFMTTIFYSVGNILVDTGLSHMRKEALELVRSKSIDCVLLTHHHEDHSGNVAAIMKEKQISAYGHPKTIEKMRDGFNILMYQHLIWGKAERANILPLPPVIETGEVSLIPIHAPGHSKDHTIFFEKNRGWLFCGDLYLGSKIKYFRADENLADTLNSLREVLKLDFDSLFCAHNPREHNGHSALQMKLEYLGNFCGEIARLLKSGLSEKEVIKKMSHNEVRFVKMLTFGNVSFEQMVRKAIQCVRSDFSASLRVERK</sequence>
<dbReference type="PANTHER" id="PTHR23131">
    <property type="entry name" value="ENDORIBONUCLEASE LACTB2"/>
    <property type="match status" value="1"/>
</dbReference>
<name>A0A0W8FLA2_9ZZZZ</name>
<proteinExistence type="predicted"/>
<dbReference type="Gene3D" id="3.60.15.10">
    <property type="entry name" value="Ribonuclease Z/Hydroxyacylglutathione hydrolase-like"/>
    <property type="match status" value="1"/>
</dbReference>
<gene>
    <name evidence="2" type="ORF">ASZ90_008533</name>
</gene>
<evidence type="ECO:0000313" key="2">
    <source>
        <dbReference type="EMBL" id="KUG21706.1"/>
    </source>
</evidence>
<dbReference type="InterPro" id="IPR001279">
    <property type="entry name" value="Metallo-B-lactamas"/>
</dbReference>